<name>A0A2A5WBZ1_9GAMM</name>
<sequence length="130" mass="13766">MNEEAQMILGKTVLWISILTFTTYGLVGFFFPQIPADFGSLGMLNGDGIAEIAATYGGLQIGIGLFCLIAALNADFYRSGLALLAIAVGFLGLARFYTFIVIPDPVTGYTYGAIIYELAIAAAAVIALKK</sequence>
<dbReference type="Proteomes" id="UP000219329">
    <property type="component" value="Unassembled WGS sequence"/>
</dbReference>
<proteinExistence type="predicted"/>
<reference evidence="2 3" key="1">
    <citation type="submission" date="2017-08" db="EMBL/GenBank/DDBJ databases">
        <title>Fine stratification of microbial communities through a metagenomic profile of the photic zone.</title>
        <authorList>
            <person name="Haro-Moreno J.M."/>
            <person name="Lopez-Perez M."/>
            <person name="De La Torre J."/>
            <person name="Picazo A."/>
            <person name="Camacho A."/>
            <person name="Rodriguez-Valera F."/>
        </authorList>
    </citation>
    <scope>NUCLEOTIDE SEQUENCE [LARGE SCALE GENOMIC DNA]</scope>
    <source>
        <strain evidence="2">MED-G28</strain>
    </source>
</reference>
<feature type="transmembrane region" description="Helical" evidence="1">
    <location>
        <begin position="52"/>
        <end position="74"/>
    </location>
</feature>
<dbReference type="InterPro" id="IPR025597">
    <property type="entry name" value="DUF4345"/>
</dbReference>
<feature type="transmembrane region" description="Helical" evidence="1">
    <location>
        <begin position="12"/>
        <end position="32"/>
    </location>
</feature>
<feature type="transmembrane region" description="Helical" evidence="1">
    <location>
        <begin position="81"/>
        <end position="102"/>
    </location>
</feature>
<dbReference type="Pfam" id="PF14248">
    <property type="entry name" value="DUF4345"/>
    <property type="match status" value="1"/>
</dbReference>
<gene>
    <name evidence="2" type="ORF">CNF02_07105</name>
</gene>
<dbReference type="AlphaFoldDB" id="A0A2A5WBZ1"/>
<accession>A0A2A5WBZ1</accession>
<keyword evidence="1" id="KW-1133">Transmembrane helix</keyword>
<feature type="transmembrane region" description="Helical" evidence="1">
    <location>
        <begin position="108"/>
        <end position="128"/>
    </location>
</feature>
<protein>
    <recommendedName>
        <fullName evidence="4">DUF4345 domain-containing protein</fullName>
    </recommendedName>
</protein>
<dbReference type="EMBL" id="NTJZ01000006">
    <property type="protein sequence ID" value="PDH33788.1"/>
    <property type="molecule type" value="Genomic_DNA"/>
</dbReference>
<evidence type="ECO:0000256" key="1">
    <source>
        <dbReference type="SAM" id="Phobius"/>
    </source>
</evidence>
<keyword evidence="1" id="KW-0812">Transmembrane</keyword>
<evidence type="ECO:0008006" key="4">
    <source>
        <dbReference type="Google" id="ProtNLM"/>
    </source>
</evidence>
<keyword evidence="1" id="KW-0472">Membrane</keyword>
<organism evidence="2 3">
    <name type="scientific">OM182 bacterium MED-G28</name>
    <dbReference type="NCBI Taxonomy" id="1986256"/>
    <lineage>
        <taxon>Bacteria</taxon>
        <taxon>Pseudomonadati</taxon>
        <taxon>Pseudomonadota</taxon>
        <taxon>Gammaproteobacteria</taxon>
        <taxon>OMG group</taxon>
        <taxon>OM182 clade</taxon>
    </lineage>
</organism>
<comment type="caution">
    <text evidence="2">The sequence shown here is derived from an EMBL/GenBank/DDBJ whole genome shotgun (WGS) entry which is preliminary data.</text>
</comment>
<evidence type="ECO:0000313" key="3">
    <source>
        <dbReference type="Proteomes" id="UP000219329"/>
    </source>
</evidence>
<evidence type="ECO:0000313" key="2">
    <source>
        <dbReference type="EMBL" id="PDH33788.1"/>
    </source>
</evidence>